<gene>
    <name evidence="4" type="ORF">AWB65_04118</name>
</gene>
<dbReference type="PROSITE" id="PS50404">
    <property type="entry name" value="GST_NTER"/>
    <property type="match status" value="1"/>
</dbReference>
<dbReference type="GO" id="GO:0016740">
    <property type="term" value="F:transferase activity"/>
    <property type="evidence" value="ECO:0007669"/>
    <property type="project" value="UniProtKB-KW"/>
</dbReference>
<organism evidence="4 5">
    <name type="scientific">Caballeronia humi</name>
    <dbReference type="NCBI Taxonomy" id="326474"/>
    <lineage>
        <taxon>Bacteria</taxon>
        <taxon>Pseudomonadati</taxon>
        <taxon>Pseudomonadota</taxon>
        <taxon>Betaproteobacteria</taxon>
        <taxon>Burkholderiales</taxon>
        <taxon>Burkholderiaceae</taxon>
        <taxon>Caballeronia</taxon>
    </lineage>
</organism>
<evidence type="ECO:0000256" key="1">
    <source>
        <dbReference type="RuleBase" id="RU003494"/>
    </source>
</evidence>
<dbReference type="CDD" id="cd03206">
    <property type="entry name" value="GST_C_7"/>
    <property type="match status" value="1"/>
</dbReference>
<dbReference type="PROSITE" id="PS50405">
    <property type="entry name" value="GST_CTER"/>
    <property type="match status" value="1"/>
</dbReference>
<name>A0A158I234_9BURK</name>
<evidence type="ECO:0000313" key="5">
    <source>
        <dbReference type="Proteomes" id="UP000054977"/>
    </source>
</evidence>
<dbReference type="PANTHER" id="PTHR44051">
    <property type="entry name" value="GLUTATHIONE S-TRANSFERASE-RELATED"/>
    <property type="match status" value="1"/>
</dbReference>
<feature type="domain" description="GST N-terminal" evidence="2">
    <location>
        <begin position="1"/>
        <end position="80"/>
    </location>
</feature>
<dbReference type="InterPro" id="IPR040079">
    <property type="entry name" value="Glutathione_S-Trfase"/>
</dbReference>
<dbReference type="SUPFAM" id="SSF47616">
    <property type="entry name" value="GST C-terminal domain-like"/>
    <property type="match status" value="1"/>
</dbReference>
<dbReference type="InterPro" id="IPR004046">
    <property type="entry name" value="GST_C"/>
</dbReference>
<dbReference type="RefSeq" id="WP_087668898.1">
    <property type="nucleotide sequence ID" value="NZ_FCNW02000024.1"/>
</dbReference>
<dbReference type="InterPro" id="IPR010987">
    <property type="entry name" value="Glutathione-S-Trfase_C-like"/>
</dbReference>
<dbReference type="Proteomes" id="UP000054977">
    <property type="component" value="Unassembled WGS sequence"/>
</dbReference>
<evidence type="ECO:0000259" key="3">
    <source>
        <dbReference type="PROSITE" id="PS50405"/>
    </source>
</evidence>
<comment type="caution">
    <text evidence="4">The sequence shown here is derived from an EMBL/GenBank/DDBJ whole genome shotgun (WGS) entry which is preliminary data.</text>
</comment>
<dbReference type="OrthoDB" id="9797500at2"/>
<dbReference type="AlphaFoldDB" id="A0A158I234"/>
<keyword evidence="5" id="KW-1185">Reference proteome</keyword>
<sequence>MKLYHHPLSGHAHRARLFLSLIDAPHEVIDVDLGAGAHQTPEFLRLNRFGQIPVLVDGESVIADSNAILVYAAKKLGKTDWLPESPAEAAAVQRWLSVAAGQIAFGPAAARLVTVFNRPFDAQEVIGRAHVVLKVIDEELAGRDWIALDHPTIADVALYSYIARAPEGNVDLSAYRNVNAWLKRIEGLPGFVEFQQTPAGLSAAA</sequence>
<dbReference type="SUPFAM" id="SSF52833">
    <property type="entry name" value="Thioredoxin-like"/>
    <property type="match status" value="1"/>
</dbReference>
<dbReference type="PANTHER" id="PTHR44051:SF2">
    <property type="entry name" value="HYPOTHETICAL GLUTATHIONE S-TRANSFERASE LIKE PROTEIN"/>
    <property type="match status" value="1"/>
</dbReference>
<dbReference type="InterPro" id="IPR036282">
    <property type="entry name" value="Glutathione-S-Trfase_C_sf"/>
</dbReference>
<proteinExistence type="inferred from homology"/>
<dbReference type="Gene3D" id="3.40.30.10">
    <property type="entry name" value="Glutaredoxin"/>
    <property type="match status" value="1"/>
</dbReference>
<dbReference type="Pfam" id="PF02798">
    <property type="entry name" value="GST_N"/>
    <property type="match status" value="1"/>
</dbReference>
<dbReference type="EMBL" id="FCNW02000024">
    <property type="protein sequence ID" value="SAL50654.1"/>
    <property type="molecule type" value="Genomic_DNA"/>
</dbReference>
<feature type="domain" description="GST C-terminal" evidence="3">
    <location>
        <begin position="85"/>
        <end position="205"/>
    </location>
</feature>
<dbReference type="STRING" id="326474.AWB65_04118"/>
<evidence type="ECO:0000259" key="2">
    <source>
        <dbReference type="PROSITE" id="PS50404"/>
    </source>
</evidence>
<dbReference type="Pfam" id="PF00043">
    <property type="entry name" value="GST_C"/>
    <property type="match status" value="1"/>
</dbReference>
<dbReference type="CDD" id="cd03056">
    <property type="entry name" value="GST_N_4"/>
    <property type="match status" value="1"/>
</dbReference>
<dbReference type="Gene3D" id="1.20.1050.10">
    <property type="match status" value="1"/>
</dbReference>
<dbReference type="SFLD" id="SFLDS00019">
    <property type="entry name" value="Glutathione_Transferase_(cytos"/>
    <property type="match status" value="1"/>
</dbReference>
<dbReference type="InterPro" id="IPR004045">
    <property type="entry name" value="Glutathione_S-Trfase_N"/>
</dbReference>
<dbReference type="SFLD" id="SFLDG01151">
    <property type="entry name" value="Main.2:_Nu-like"/>
    <property type="match status" value="1"/>
</dbReference>
<accession>A0A158I234</accession>
<protein>
    <submittedName>
        <fullName evidence="4">Glutathione S-transferase</fullName>
    </submittedName>
</protein>
<dbReference type="InterPro" id="IPR036249">
    <property type="entry name" value="Thioredoxin-like_sf"/>
</dbReference>
<reference evidence="4" key="1">
    <citation type="submission" date="2016-01" db="EMBL/GenBank/DDBJ databases">
        <authorList>
            <person name="Peeters C."/>
        </authorList>
    </citation>
    <scope>NUCLEOTIDE SEQUENCE [LARGE SCALE GENOMIC DNA]</scope>
    <source>
        <strain evidence="4">LMG 22934</strain>
    </source>
</reference>
<comment type="similarity">
    <text evidence="1">Belongs to the GST superfamily.</text>
</comment>
<evidence type="ECO:0000313" key="4">
    <source>
        <dbReference type="EMBL" id="SAL50654.1"/>
    </source>
</evidence>
<dbReference type="SFLD" id="SFLDG00358">
    <property type="entry name" value="Main_(cytGST)"/>
    <property type="match status" value="1"/>
</dbReference>